<evidence type="ECO:0000256" key="1">
    <source>
        <dbReference type="ARBA" id="ARBA00004418"/>
    </source>
</evidence>
<dbReference type="InterPro" id="IPR006059">
    <property type="entry name" value="SBP"/>
</dbReference>
<dbReference type="RefSeq" id="WP_266350009.1">
    <property type="nucleotide sequence ID" value="NZ_JAPKNG010000005.1"/>
</dbReference>
<keyword evidence="3" id="KW-0574">Periplasm</keyword>
<evidence type="ECO:0000313" key="4">
    <source>
        <dbReference type="EMBL" id="MDQ0439107.1"/>
    </source>
</evidence>
<organism evidence="4 5">
    <name type="scientific">Kaistia dalseonensis</name>
    <dbReference type="NCBI Taxonomy" id="410840"/>
    <lineage>
        <taxon>Bacteria</taxon>
        <taxon>Pseudomonadati</taxon>
        <taxon>Pseudomonadota</taxon>
        <taxon>Alphaproteobacteria</taxon>
        <taxon>Hyphomicrobiales</taxon>
        <taxon>Kaistiaceae</taxon>
        <taxon>Kaistia</taxon>
    </lineage>
</organism>
<protein>
    <submittedName>
        <fullName evidence="4">Multiple sugar transport system substrate-binding protein</fullName>
    </submittedName>
</protein>
<keyword evidence="4" id="KW-0762">Sugar transport</keyword>
<keyword evidence="4" id="KW-0813">Transport</keyword>
<dbReference type="PANTHER" id="PTHR43649">
    <property type="entry name" value="ARABINOSE-BINDING PROTEIN-RELATED"/>
    <property type="match status" value="1"/>
</dbReference>
<evidence type="ECO:0000256" key="2">
    <source>
        <dbReference type="ARBA" id="ARBA00008520"/>
    </source>
</evidence>
<keyword evidence="5" id="KW-1185">Reference proteome</keyword>
<comment type="similarity">
    <text evidence="2">Belongs to the bacterial solute-binding protein 1 family.</text>
</comment>
<proteinExistence type="inferred from homology"/>
<evidence type="ECO:0000256" key="3">
    <source>
        <dbReference type="ARBA" id="ARBA00022764"/>
    </source>
</evidence>
<name>A0ABU0HAU4_9HYPH</name>
<comment type="caution">
    <text evidence="4">The sequence shown here is derived from an EMBL/GenBank/DDBJ whole genome shotgun (WGS) entry which is preliminary data.</text>
</comment>
<dbReference type="EMBL" id="JAUSVO010000005">
    <property type="protein sequence ID" value="MDQ0439107.1"/>
    <property type="molecule type" value="Genomic_DNA"/>
</dbReference>
<dbReference type="PANTHER" id="PTHR43649:SF11">
    <property type="entry name" value="ABC TRANSPORTER SUBSTRATE-BINDING PROTEIN YESO-RELATED"/>
    <property type="match status" value="1"/>
</dbReference>
<accession>A0ABU0HAU4</accession>
<sequence>MTKPGIHLHDAQSITRRSLLAGAVAGAAFSALPMGRALAAERVRFVWWGSQERADRTNKAIAAYKAVNPALEIVGEFSGWNDYWTRLATQVAGRNAPDLIQMDYRYIFEYARRGALMPLDDYLGKGLDIADFGAANIDSGRVGGKLYGVNLGVNSSALLYDTVAWQKAGVEAPAPGMTWEQFGERCLALSKAKTRPGIYGMSDGSSVEPALELWLRQRGKSLYADDGKLGFDAADIEAWFSYWEELRKAGAIVPADIAALDQASIETNALTTGKAMATFAHSNQFVGFQKLNKSELGLSIYPSAGPDKPSGHYLKPSMQLSLASTAKSVEAVIGFVNFLVAKPEGVNILGLERGVPASEAMRKELSGSLNAVDKKVVELIAIITKVATPLPPPPPSGAGEITAVLTRVSQEIAFESITPKDGATKFVSEADAILARG</sequence>
<evidence type="ECO:0000313" key="5">
    <source>
        <dbReference type="Proteomes" id="UP001241603"/>
    </source>
</evidence>
<dbReference type="Proteomes" id="UP001241603">
    <property type="component" value="Unassembled WGS sequence"/>
</dbReference>
<dbReference type="PROSITE" id="PS51318">
    <property type="entry name" value="TAT"/>
    <property type="match status" value="1"/>
</dbReference>
<gene>
    <name evidence="4" type="ORF">QO014_003508</name>
</gene>
<comment type="subcellular location">
    <subcellularLocation>
        <location evidence="1">Periplasm</location>
    </subcellularLocation>
</comment>
<dbReference type="Gene3D" id="3.40.190.10">
    <property type="entry name" value="Periplasmic binding protein-like II"/>
    <property type="match status" value="2"/>
</dbReference>
<reference evidence="4 5" key="1">
    <citation type="submission" date="2023-07" db="EMBL/GenBank/DDBJ databases">
        <title>Genomic Encyclopedia of Type Strains, Phase IV (KMG-IV): sequencing the most valuable type-strain genomes for metagenomic binning, comparative biology and taxonomic classification.</title>
        <authorList>
            <person name="Goeker M."/>
        </authorList>
    </citation>
    <scope>NUCLEOTIDE SEQUENCE [LARGE SCALE GENOMIC DNA]</scope>
    <source>
        <strain evidence="4 5">B6-8</strain>
    </source>
</reference>
<dbReference type="SUPFAM" id="SSF53850">
    <property type="entry name" value="Periplasmic binding protein-like II"/>
    <property type="match status" value="1"/>
</dbReference>
<dbReference type="InterPro" id="IPR006311">
    <property type="entry name" value="TAT_signal"/>
</dbReference>
<dbReference type="Pfam" id="PF01547">
    <property type="entry name" value="SBP_bac_1"/>
    <property type="match status" value="1"/>
</dbReference>
<dbReference type="InterPro" id="IPR050490">
    <property type="entry name" value="Bact_solute-bd_prot1"/>
</dbReference>